<feature type="region of interest" description="Disordered" evidence="3">
    <location>
        <begin position="344"/>
        <end position="380"/>
    </location>
</feature>
<dbReference type="Gene3D" id="1.10.472.10">
    <property type="entry name" value="Cyclin-like"/>
    <property type="match status" value="2"/>
</dbReference>
<keyword evidence="4" id="KW-0812">Transmembrane</keyword>
<protein>
    <submittedName>
        <fullName evidence="6">Cyclin G2</fullName>
    </submittedName>
</protein>
<reference evidence="6" key="2">
    <citation type="submission" date="2025-09" db="UniProtKB">
        <authorList>
            <consortium name="Ensembl"/>
        </authorList>
    </citation>
    <scope>IDENTIFICATION</scope>
</reference>
<keyword evidence="7" id="KW-1185">Reference proteome</keyword>
<dbReference type="Proteomes" id="UP000694557">
    <property type="component" value="Unassembled WGS sequence"/>
</dbReference>
<reference evidence="6" key="1">
    <citation type="submission" date="2025-08" db="UniProtKB">
        <authorList>
            <consortium name="Ensembl"/>
        </authorList>
    </citation>
    <scope>IDENTIFICATION</scope>
</reference>
<sequence>MLQFICFESNHIKQHVFFRMQDLQDLDNETCWLVKELKSYIAQEADFLPRETGLNIMESAAEVGIAIPVTQFYILYLPFSSVLMCYFDVLLWCLTLIFQNHNGVSAKCRNAKVEDLWSLASFFGFSTQTFVLAVNLLDRFLAIMKVQPKHVPCIGVSCLHIAAKMVEDECNISPTHELIRISQSKFTVSDLSRMEKIISEKLNLELKAITALTFLHLYHAVIVSLTSERGEIPSIERLEAQLKACLCQLIFSKAKPSVLALSVITQEFDALQSLAMLEIVQELQRHLKIVDSELLYWRGLVAKCMTEYSSSECSKPDNKKLVWIVSRRTAQNLHANHFSVPELPTIPEGSWDESESEDSCEDMSCEEDSLCGSPGSDAEGAFFPSEFCNQGRK</sequence>
<feature type="domain" description="Cyclin-like" evidence="5">
    <location>
        <begin position="114"/>
        <end position="200"/>
    </location>
</feature>
<dbReference type="AlphaFoldDB" id="A0A8C7NCG9"/>
<dbReference type="InterPro" id="IPR013763">
    <property type="entry name" value="Cyclin-like_dom"/>
</dbReference>
<comment type="similarity">
    <text evidence="2">Belongs to the cyclin family.</text>
</comment>
<evidence type="ECO:0000256" key="1">
    <source>
        <dbReference type="ARBA" id="ARBA00023127"/>
    </source>
</evidence>
<evidence type="ECO:0000313" key="6">
    <source>
        <dbReference type="Ensembl" id="ENSOKIP00005116945.1"/>
    </source>
</evidence>
<proteinExistence type="inferred from homology"/>
<dbReference type="InterPro" id="IPR006671">
    <property type="entry name" value="Cyclin_N"/>
</dbReference>
<dbReference type="PANTHER" id="PTHR10177">
    <property type="entry name" value="CYCLINS"/>
    <property type="match status" value="1"/>
</dbReference>
<dbReference type="Pfam" id="PF00134">
    <property type="entry name" value="Cyclin_N"/>
    <property type="match status" value="1"/>
</dbReference>
<evidence type="ECO:0000256" key="2">
    <source>
        <dbReference type="RuleBase" id="RU000383"/>
    </source>
</evidence>
<evidence type="ECO:0000256" key="4">
    <source>
        <dbReference type="SAM" id="Phobius"/>
    </source>
</evidence>
<feature type="transmembrane region" description="Helical" evidence="4">
    <location>
        <begin position="117"/>
        <end position="137"/>
    </location>
</feature>
<dbReference type="Ensembl" id="ENSOKIT00005125034.1">
    <property type="protein sequence ID" value="ENSOKIP00005116945.1"/>
    <property type="gene ID" value="ENSOKIG00005050583.1"/>
</dbReference>
<evidence type="ECO:0000313" key="7">
    <source>
        <dbReference type="Proteomes" id="UP000694557"/>
    </source>
</evidence>
<keyword evidence="1 2" id="KW-0195">Cyclin</keyword>
<dbReference type="SUPFAM" id="SSF47954">
    <property type="entry name" value="Cyclin-like"/>
    <property type="match status" value="1"/>
</dbReference>
<gene>
    <name evidence="6" type="primary">CCNG2</name>
</gene>
<keyword evidence="4" id="KW-0472">Membrane</keyword>
<dbReference type="GeneTree" id="ENSGT00940000156423"/>
<name>A0A8C7NCG9_ONCKI</name>
<feature type="compositionally biased region" description="Acidic residues" evidence="3">
    <location>
        <begin position="350"/>
        <end position="369"/>
    </location>
</feature>
<accession>A0A8C7NCG9</accession>
<evidence type="ECO:0000256" key="3">
    <source>
        <dbReference type="SAM" id="MobiDB-lite"/>
    </source>
</evidence>
<keyword evidence="4" id="KW-1133">Transmembrane helix</keyword>
<evidence type="ECO:0000259" key="5">
    <source>
        <dbReference type="SMART" id="SM00385"/>
    </source>
</evidence>
<feature type="transmembrane region" description="Helical" evidence="4">
    <location>
        <begin position="73"/>
        <end position="97"/>
    </location>
</feature>
<dbReference type="SMART" id="SM00385">
    <property type="entry name" value="CYCLIN"/>
    <property type="match status" value="1"/>
</dbReference>
<dbReference type="InterPro" id="IPR039361">
    <property type="entry name" value="Cyclin"/>
</dbReference>
<dbReference type="InterPro" id="IPR036915">
    <property type="entry name" value="Cyclin-like_sf"/>
</dbReference>
<dbReference type="FunFam" id="1.10.472.10:FF:000006">
    <property type="entry name" value="Cyclin I"/>
    <property type="match status" value="1"/>
</dbReference>
<organism evidence="6 7">
    <name type="scientific">Oncorhynchus kisutch</name>
    <name type="common">Coho salmon</name>
    <name type="synonym">Salmo kisutch</name>
    <dbReference type="NCBI Taxonomy" id="8019"/>
    <lineage>
        <taxon>Eukaryota</taxon>
        <taxon>Metazoa</taxon>
        <taxon>Chordata</taxon>
        <taxon>Craniata</taxon>
        <taxon>Vertebrata</taxon>
        <taxon>Euteleostomi</taxon>
        <taxon>Actinopterygii</taxon>
        <taxon>Neopterygii</taxon>
        <taxon>Teleostei</taxon>
        <taxon>Protacanthopterygii</taxon>
        <taxon>Salmoniformes</taxon>
        <taxon>Salmonidae</taxon>
        <taxon>Salmoninae</taxon>
        <taxon>Oncorhynchus</taxon>
    </lineage>
</organism>